<evidence type="ECO:0000256" key="1">
    <source>
        <dbReference type="ARBA" id="ARBA00000085"/>
    </source>
</evidence>
<proteinExistence type="predicted"/>
<dbReference type="InterPro" id="IPR004358">
    <property type="entry name" value="Sig_transdc_His_kin-like_C"/>
</dbReference>
<accession>A0A4Z1R6B3</accession>
<dbReference type="GO" id="GO:0000156">
    <property type="term" value="F:phosphorelay response regulator activity"/>
    <property type="evidence" value="ECO:0007669"/>
    <property type="project" value="TreeGrafter"/>
</dbReference>
<dbReference type="EMBL" id="SPUH01000001">
    <property type="protein sequence ID" value="TKS55192.1"/>
    <property type="molecule type" value="Genomic_DNA"/>
</dbReference>
<dbReference type="Gene3D" id="1.10.287.130">
    <property type="match status" value="1"/>
</dbReference>
<dbReference type="InterPro" id="IPR036097">
    <property type="entry name" value="HisK_dim/P_sf"/>
</dbReference>
<dbReference type="EC" id="2.7.13.3" evidence="2"/>
<name>A0A4Z1R6B3_9GAMM</name>
<dbReference type="SUPFAM" id="SSF55874">
    <property type="entry name" value="ATPase domain of HSP90 chaperone/DNA topoisomerase II/histidine kinase"/>
    <property type="match status" value="1"/>
</dbReference>
<organism evidence="6 7">
    <name type="scientific">Luteimonas yindakuii</name>
    <dbReference type="NCBI Taxonomy" id="2565782"/>
    <lineage>
        <taxon>Bacteria</taxon>
        <taxon>Pseudomonadati</taxon>
        <taxon>Pseudomonadota</taxon>
        <taxon>Gammaproteobacteria</taxon>
        <taxon>Lysobacterales</taxon>
        <taxon>Lysobacteraceae</taxon>
        <taxon>Luteimonas</taxon>
    </lineage>
</organism>
<dbReference type="SUPFAM" id="SSF47384">
    <property type="entry name" value="Homodimeric domain of signal transducing histidine kinase"/>
    <property type="match status" value="1"/>
</dbReference>
<dbReference type="Pfam" id="PF02518">
    <property type="entry name" value="HATPase_c"/>
    <property type="match status" value="1"/>
</dbReference>
<evidence type="ECO:0000313" key="6">
    <source>
        <dbReference type="EMBL" id="TKS55192.1"/>
    </source>
</evidence>
<dbReference type="InterPro" id="IPR005467">
    <property type="entry name" value="His_kinase_dom"/>
</dbReference>
<evidence type="ECO:0000256" key="4">
    <source>
        <dbReference type="ARBA" id="ARBA00022679"/>
    </source>
</evidence>
<evidence type="ECO:0000256" key="2">
    <source>
        <dbReference type="ARBA" id="ARBA00012438"/>
    </source>
</evidence>
<comment type="catalytic activity">
    <reaction evidence="1">
        <text>ATP + protein L-histidine = ADP + protein N-phospho-L-histidine.</text>
        <dbReference type="EC" id="2.7.13.3"/>
    </reaction>
</comment>
<sequence>MRPMSPGPGAPQSDELSELLARSEAAIARMRKREEHLAHGISHDLRAPLRAITGYAQVLVNQYEGALDAQARDYLGRIHDAAGRMEGLIEKLLQLSYVDRAPLRLERVDLGMLAEWSLAELQDLQPGPQADIDVQSDLWVQGDERQLKQLMDRLLHNAWTFSRSRDDIRIGVRGHREGGRLLVAVEDTGSGFDMRYADRVFVPFQRLHGSEQGGGDGLGLAIAQAIVERHDGRIWAESTPGVGSVFHIDLPAAHDSEDDDAHD</sequence>
<dbReference type="PANTHER" id="PTHR42878:SF15">
    <property type="entry name" value="BACTERIOPHYTOCHROME"/>
    <property type="match status" value="1"/>
</dbReference>
<dbReference type="AlphaFoldDB" id="A0A4Z1R6B3"/>
<dbReference type="GO" id="GO:0007234">
    <property type="term" value="P:osmosensory signaling via phosphorelay pathway"/>
    <property type="evidence" value="ECO:0007669"/>
    <property type="project" value="TreeGrafter"/>
</dbReference>
<dbReference type="InterPro" id="IPR003661">
    <property type="entry name" value="HisK_dim/P_dom"/>
</dbReference>
<dbReference type="InterPro" id="IPR050351">
    <property type="entry name" value="BphY/WalK/GraS-like"/>
</dbReference>
<dbReference type="InterPro" id="IPR036890">
    <property type="entry name" value="HATPase_C_sf"/>
</dbReference>
<dbReference type="Gene3D" id="3.30.565.10">
    <property type="entry name" value="Histidine kinase-like ATPase, C-terminal domain"/>
    <property type="match status" value="1"/>
</dbReference>
<dbReference type="PANTHER" id="PTHR42878">
    <property type="entry name" value="TWO-COMPONENT HISTIDINE KINASE"/>
    <property type="match status" value="1"/>
</dbReference>
<evidence type="ECO:0000313" key="7">
    <source>
        <dbReference type="Proteomes" id="UP000298681"/>
    </source>
</evidence>
<dbReference type="PRINTS" id="PR00344">
    <property type="entry name" value="BCTRLSENSOR"/>
</dbReference>
<keyword evidence="4" id="KW-0808">Transferase</keyword>
<protein>
    <recommendedName>
        <fullName evidence="2">histidine kinase</fullName>
        <ecNumber evidence="2">2.7.13.3</ecNumber>
    </recommendedName>
</protein>
<dbReference type="Pfam" id="PF00512">
    <property type="entry name" value="HisKA"/>
    <property type="match status" value="1"/>
</dbReference>
<evidence type="ECO:0000256" key="3">
    <source>
        <dbReference type="ARBA" id="ARBA00022553"/>
    </source>
</evidence>
<keyword evidence="5" id="KW-0418">Kinase</keyword>
<dbReference type="GO" id="GO:0030295">
    <property type="term" value="F:protein kinase activator activity"/>
    <property type="evidence" value="ECO:0007669"/>
    <property type="project" value="TreeGrafter"/>
</dbReference>
<dbReference type="Proteomes" id="UP000298681">
    <property type="component" value="Unassembled WGS sequence"/>
</dbReference>
<gene>
    <name evidence="6" type="ORF">E4582_10755</name>
</gene>
<keyword evidence="7" id="KW-1185">Reference proteome</keyword>
<reference evidence="6 7" key="1">
    <citation type="submission" date="2019-01" db="EMBL/GenBank/DDBJ databases">
        <authorList>
            <person name="Zhang S."/>
        </authorList>
    </citation>
    <scope>NUCLEOTIDE SEQUENCE [LARGE SCALE GENOMIC DNA]</scope>
    <source>
        <strain evidence="6 7">1626</strain>
    </source>
</reference>
<dbReference type="GO" id="GO:0005886">
    <property type="term" value="C:plasma membrane"/>
    <property type="evidence" value="ECO:0007669"/>
    <property type="project" value="UniProtKB-ARBA"/>
</dbReference>
<dbReference type="OrthoDB" id="9808408at2"/>
<comment type="caution">
    <text evidence="6">The sequence shown here is derived from an EMBL/GenBank/DDBJ whole genome shotgun (WGS) entry which is preliminary data.</text>
</comment>
<dbReference type="GO" id="GO:0000155">
    <property type="term" value="F:phosphorelay sensor kinase activity"/>
    <property type="evidence" value="ECO:0007669"/>
    <property type="project" value="InterPro"/>
</dbReference>
<dbReference type="SMART" id="SM00388">
    <property type="entry name" value="HisKA"/>
    <property type="match status" value="1"/>
</dbReference>
<dbReference type="InterPro" id="IPR003594">
    <property type="entry name" value="HATPase_dom"/>
</dbReference>
<dbReference type="SMART" id="SM00387">
    <property type="entry name" value="HATPase_c"/>
    <property type="match status" value="1"/>
</dbReference>
<keyword evidence="3" id="KW-0597">Phosphoprotein</keyword>
<evidence type="ECO:0000256" key="5">
    <source>
        <dbReference type="ARBA" id="ARBA00022777"/>
    </source>
</evidence>
<dbReference type="CDD" id="cd00082">
    <property type="entry name" value="HisKA"/>
    <property type="match status" value="1"/>
</dbReference>
<dbReference type="FunFam" id="3.30.565.10:FF:000006">
    <property type="entry name" value="Sensor histidine kinase WalK"/>
    <property type="match status" value="1"/>
</dbReference>
<dbReference type="PROSITE" id="PS50109">
    <property type="entry name" value="HIS_KIN"/>
    <property type="match status" value="1"/>
</dbReference>